<dbReference type="EMBL" id="CP151407">
    <property type="protein sequence ID" value="WZJ23306.1"/>
    <property type="molecule type" value="Genomic_DNA"/>
</dbReference>
<dbReference type="Proteomes" id="UP001479520">
    <property type="component" value="Plasmid unnamed1"/>
</dbReference>
<gene>
    <name evidence="1" type="ORF">AADV58_18015</name>
</gene>
<protein>
    <submittedName>
        <fullName evidence="1">Uncharacterized protein</fullName>
    </submittedName>
</protein>
<geneLocation type="plasmid" evidence="1 2">
    <name>unnamed1</name>
</geneLocation>
<organism evidence="1 2">
    <name type="scientific">Azonexus hydrophilus</name>
    <dbReference type="NCBI Taxonomy" id="418702"/>
    <lineage>
        <taxon>Bacteria</taxon>
        <taxon>Pseudomonadati</taxon>
        <taxon>Pseudomonadota</taxon>
        <taxon>Betaproteobacteria</taxon>
        <taxon>Rhodocyclales</taxon>
        <taxon>Azonexaceae</taxon>
        <taxon>Azonexus</taxon>
    </lineage>
</organism>
<dbReference type="RefSeq" id="WP_341744645.1">
    <property type="nucleotide sequence ID" value="NZ_CP151407.1"/>
</dbReference>
<accession>A0ABZ2XL17</accession>
<evidence type="ECO:0000313" key="2">
    <source>
        <dbReference type="Proteomes" id="UP001479520"/>
    </source>
</evidence>
<name>A0ABZ2XL17_9RHOO</name>
<keyword evidence="2" id="KW-1185">Reference proteome</keyword>
<reference evidence="1 2" key="1">
    <citation type="submission" date="2024-04" db="EMBL/GenBank/DDBJ databases">
        <title>Dissimilatory iodate-reducing microorganisms contribute to the enrichment of iodine in groundwater.</title>
        <authorList>
            <person name="Jiang Z."/>
        </authorList>
    </citation>
    <scope>NUCLEOTIDE SEQUENCE [LARGE SCALE GENOMIC DNA]</scope>
    <source>
        <strain evidence="1 2">NCP973</strain>
        <plasmid evidence="1 2">unnamed1</plasmid>
    </source>
</reference>
<keyword evidence="1" id="KW-0614">Plasmid</keyword>
<evidence type="ECO:0000313" key="1">
    <source>
        <dbReference type="EMBL" id="WZJ23306.1"/>
    </source>
</evidence>
<proteinExistence type="predicted"/>
<sequence>MQEHQKISTIALMHLELLLTGHTSDEYAFTVAAFLNIGAAVAHLKGNLEYLAKVNRASMIMHRIIRDQEIGAIKEEDATNIRQVMLSISGYLNLSSIDTIRAAIQFVERALATGEGAEVISMRWNPWGKDDDQHESLSSQSKAAA</sequence>